<dbReference type="Proteomes" id="UP000178092">
    <property type="component" value="Unassembled WGS sequence"/>
</dbReference>
<proteinExistence type="predicted"/>
<keyword evidence="1" id="KW-0812">Transmembrane</keyword>
<organism evidence="2 3">
    <name type="scientific">Candidatus Wildermuthbacteria bacterium RIFCSPHIGHO2_02_FULL_45_25</name>
    <dbReference type="NCBI Taxonomy" id="1802450"/>
    <lineage>
        <taxon>Bacteria</taxon>
        <taxon>Candidatus Wildermuthiibacteriota</taxon>
    </lineage>
</organism>
<keyword evidence="1" id="KW-1133">Transmembrane helix</keyword>
<protein>
    <submittedName>
        <fullName evidence="2">Uncharacterized protein</fullName>
    </submittedName>
</protein>
<evidence type="ECO:0000256" key="1">
    <source>
        <dbReference type="SAM" id="Phobius"/>
    </source>
</evidence>
<sequence length="64" mass="7400">MENNSQEFMELQKEQLNRIEKSVNQMKTYFRISLILTVAMVVLPLVGLLIVIPQFISLYSNIGI</sequence>
<gene>
    <name evidence="2" type="ORF">A3C04_03730</name>
</gene>
<keyword evidence="1" id="KW-0472">Membrane</keyword>
<comment type="caution">
    <text evidence="2">The sequence shown here is derived from an EMBL/GenBank/DDBJ whole genome shotgun (WGS) entry which is preliminary data.</text>
</comment>
<reference evidence="2 3" key="1">
    <citation type="journal article" date="2016" name="Nat. Commun.">
        <title>Thousands of microbial genomes shed light on interconnected biogeochemical processes in an aquifer system.</title>
        <authorList>
            <person name="Anantharaman K."/>
            <person name="Brown C.T."/>
            <person name="Hug L.A."/>
            <person name="Sharon I."/>
            <person name="Castelle C.J."/>
            <person name="Probst A.J."/>
            <person name="Thomas B.C."/>
            <person name="Singh A."/>
            <person name="Wilkins M.J."/>
            <person name="Karaoz U."/>
            <person name="Brodie E.L."/>
            <person name="Williams K.H."/>
            <person name="Hubbard S.S."/>
            <person name="Banfield J.F."/>
        </authorList>
    </citation>
    <scope>NUCLEOTIDE SEQUENCE [LARGE SCALE GENOMIC DNA]</scope>
</reference>
<evidence type="ECO:0000313" key="2">
    <source>
        <dbReference type="EMBL" id="OHA66120.1"/>
    </source>
</evidence>
<evidence type="ECO:0000313" key="3">
    <source>
        <dbReference type="Proteomes" id="UP000178092"/>
    </source>
</evidence>
<name>A0A1G2QZX7_9BACT</name>
<feature type="transmembrane region" description="Helical" evidence="1">
    <location>
        <begin position="28"/>
        <end position="52"/>
    </location>
</feature>
<dbReference type="EMBL" id="MHTV01000036">
    <property type="protein sequence ID" value="OHA66120.1"/>
    <property type="molecule type" value="Genomic_DNA"/>
</dbReference>
<dbReference type="AlphaFoldDB" id="A0A1G2QZX7"/>
<accession>A0A1G2QZX7</accession>